<dbReference type="AlphaFoldDB" id="A0A9W6QES9"/>
<name>A0A9W6QES9_9PSEU</name>
<dbReference type="SUPFAM" id="SSF56399">
    <property type="entry name" value="ADP-ribosylation"/>
    <property type="match status" value="1"/>
</dbReference>
<dbReference type="InterPro" id="IPR054695">
    <property type="entry name" value="Pierisin-like_dom"/>
</dbReference>
<evidence type="ECO:0000313" key="3">
    <source>
        <dbReference type="EMBL" id="GLW89611.1"/>
    </source>
</evidence>
<dbReference type="SUPFAM" id="SSF81301">
    <property type="entry name" value="Nucleotidyltransferase"/>
    <property type="match status" value="1"/>
</dbReference>
<feature type="compositionally biased region" description="Polar residues" evidence="1">
    <location>
        <begin position="391"/>
        <end position="405"/>
    </location>
</feature>
<evidence type="ECO:0000259" key="2">
    <source>
        <dbReference type="Pfam" id="PF22596"/>
    </source>
</evidence>
<feature type="region of interest" description="Disordered" evidence="1">
    <location>
        <begin position="250"/>
        <end position="455"/>
    </location>
</feature>
<proteinExistence type="predicted"/>
<evidence type="ECO:0000313" key="4">
    <source>
        <dbReference type="Proteomes" id="UP001165042"/>
    </source>
</evidence>
<reference evidence="3" key="1">
    <citation type="submission" date="2023-02" db="EMBL/GenBank/DDBJ databases">
        <title>Actinokineospora globicatena NBRC 15670.</title>
        <authorList>
            <person name="Ichikawa N."/>
            <person name="Sato H."/>
            <person name="Tonouchi N."/>
        </authorList>
    </citation>
    <scope>NUCLEOTIDE SEQUENCE</scope>
    <source>
        <strain evidence="3">NBRC 15670</strain>
    </source>
</reference>
<feature type="domain" description="Pierisin-like" evidence="2">
    <location>
        <begin position="117"/>
        <end position="250"/>
    </location>
</feature>
<gene>
    <name evidence="3" type="ORF">Aglo03_04270</name>
</gene>
<protein>
    <recommendedName>
        <fullName evidence="2">Pierisin-like domain-containing protein</fullName>
    </recommendedName>
</protein>
<dbReference type="Gene3D" id="3.90.210.10">
    <property type="entry name" value="Heat-Labile Enterotoxin, subunit A"/>
    <property type="match status" value="1"/>
</dbReference>
<dbReference type="InterPro" id="IPR043519">
    <property type="entry name" value="NT_sf"/>
</dbReference>
<dbReference type="Gene3D" id="3.30.460.10">
    <property type="entry name" value="Beta Polymerase, domain 2"/>
    <property type="match status" value="1"/>
</dbReference>
<keyword evidence="4" id="KW-1185">Reference proteome</keyword>
<feature type="compositionally biased region" description="Pro residues" evidence="1">
    <location>
        <begin position="46"/>
        <end position="59"/>
    </location>
</feature>
<dbReference type="Pfam" id="PF22596">
    <property type="entry name" value="Scabin-like"/>
    <property type="match status" value="1"/>
</dbReference>
<accession>A0A9W6QES9</accession>
<evidence type="ECO:0000256" key="1">
    <source>
        <dbReference type="SAM" id="MobiDB-lite"/>
    </source>
</evidence>
<feature type="compositionally biased region" description="Basic and acidic residues" evidence="1">
    <location>
        <begin position="645"/>
        <end position="654"/>
    </location>
</feature>
<dbReference type="EMBL" id="BSSD01000001">
    <property type="protein sequence ID" value="GLW89611.1"/>
    <property type="molecule type" value="Genomic_DNA"/>
</dbReference>
<sequence length="1272" mass="137428">MPPVGDQGRAPARDQAQGPGRPPVHGQPQAWGHGQPQRPVPQGGYAPPPPGGHATPPQPQSGYAIPPDRAPLAHEPGQRRDGGLPPVAIVATDPSQYGVRRVVSRDVPDWRSDDETLYRGDARSPAEIKAEGGFRPPYMSREGWENNPDWATPDIAKHVGGETNAFVSTSTDRGVGEDFAVSRYLYEINAPGGIYTDPTLHPETGKESHGEGEVLFPGGINWAYVRGWHEMRYEPGTGFVAGPFVPNPDYVGDRPAASTSPSHHGSPTAPPPGRPFEPGPHPQANAFHQPTAPLPTGTSRHAPTGPGDRPRQTGDTTRSTNPPPAGYPDQSRRAGDQPQPAGRAGGASTHHHSAAGQPQRYPVDSGPPVSPGQRTVDVQGVPVPRWDFGPGSNQSDPAGTTSHADTSPLPLAGPVDQTGTPAPERPAHSNTDPEQPSAAGPRPSLGDRMATFDDPRLDRLRPHLRSTEGGMSAFAPADEPNAFQRREHHNDLSTAERVPKIPGQFVVDLHGSADSVRVGHTELSPRDLATIIRANPDYDGGPITLLGCDTGKGPDGFAARLARELGAPVTAPTRDAWVDNNGNVFASSTTRTERGHHAPTWPPNGEWQTFSPDGDLTVHKGPYPPGLRPTWGDDIPTRSPTATRRGSDPTDATRRKLADLRHSWPELDRVLTDNAVTRNNLLSHPNSITLLDAALHDLHTRLETAGITEAIRHDNPTPEVLSKVNSITNDLASQYGNEKLTRAEQIAISDEIKASTTEQGYRQSGFDLSRREEAAYQQECVDRLRAEAPRVQQQLNQIAAEIAAENDGKASWRKQVKDEARCLKKVQEYVASEDDGDASMLVDVVGAEVSFQSVDDLYRALANLKDDPRVDIVRIKDKLSEAAESGNRSIRMNVRLDGHVGELKYTLQSFQSVDATEHPVYEVRRDLDSTASAERREATPMESLIKAAAETHARREYGAAWNREMAGSRLYELLPDHPDAASIAHRVVAKSVTHPSDVAKALTEPATRDATIATIGELARGRVLHGKTLDEYRAANPGRGPLFEPVDPSISTDGSGRARKVVFVAEASRLDPARNIGDAPTVQESAQLDDYARLLHEDVRPAVEAELRRFAEQVAPDLSVSASAKSAEAILRDVAELNMDLPPDAGVTSAHVGDVLNAMTARITASSIHDLPHLLEAAKSYYGVGESGRILTIENTYVNPRPTDHRFVSLITRIDIGGLPYAFELQLSTQRSSVAADLDRTVALDARTPNTELERVRQMLAEAAALDQEETR</sequence>
<feature type="region of interest" description="Disordered" evidence="1">
    <location>
        <begin position="1"/>
        <end position="92"/>
    </location>
</feature>
<feature type="region of interest" description="Disordered" evidence="1">
    <location>
        <begin position="587"/>
        <end position="654"/>
    </location>
</feature>
<feature type="compositionally biased region" description="Pro residues" evidence="1">
    <location>
        <begin position="268"/>
        <end position="281"/>
    </location>
</feature>
<dbReference type="Proteomes" id="UP001165042">
    <property type="component" value="Unassembled WGS sequence"/>
</dbReference>
<organism evidence="3 4">
    <name type="scientific">Actinokineospora globicatena</name>
    <dbReference type="NCBI Taxonomy" id="103729"/>
    <lineage>
        <taxon>Bacteria</taxon>
        <taxon>Bacillati</taxon>
        <taxon>Actinomycetota</taxon>
        <taxon>Actinomycetes</taxon>
        <taxon>Pseudonocardiales</taxon>
        <taxon>Pseudonocardiaceae</taxon>
        <taxon>Actinokineospora</taxon>
    </lineage>
</organism>
<comment type="caution">
    <text evidence="3">The sequence shown here is derived from an EMBL/GenBank/DDBJ whole genome shotgun (WGS) entry which is preliminary data.</text>
</comment>